<dbReference type="SUPFAM" id="SSF81383">
    <property type="entry name" value="F-box domain"/>
    <property type="match status" value="1"/>
</dbReference>
<reference evidence="1 2" key="1">
    <citation type="submission" date="2024-09" db="EMBL/GenBank/DDBJ databases">
        <title>Itraconazole resistance in Madurella fahalii resulting from another homologue of gene encoding cytochrome P450 14-alpha sterol demethylase (CYP51).</title>
        <authorList>
            <person name="Yoshioka I."/>
            <person name="Fahal A.H."/>
            <person name="Kaneko S."/>
            <person name="Yaguchi T."/>
        </authorList>
    </citation>
    <scope>NUCLEOTIDE SEQUENCE [LARGE SCALE GENOMIC DNA]</scope>
    <source>
        <strain evidence="1 2">IFM 68171</strain>
    </source>
</reference>
<dbReference type="Proteomes" id="UP001628179">
    <property type="component" value="Unassembled WGS sequence"/>
</dbReference>
<keyword evidence="2" id="KW-1185">Reference proteome</keyword>
<sequence>MESNRSSGSAALTALSIAELLTLILRHVDVRTLLFAQRVNRTFRAVISGSLVLQRKLFFQPRLLQRAAIDEMTASEKENTAQLVTYDDESRHEPRYVRHVRLNPLLVRSFPNFFPKSDVGGRREDFTRLDWGRNAERAAAYAWPAASWRRMLLSDPVPANAELAWTTSYMRGHDTYRVDLQQDGQEGVRMGLLYDLVQELVIEKGRHHNGRFAVSWPLAKPYTETEQLRERVDWEHRIVAIEGEQFDLEVGVNHVHSCVDHYDDYIYLPGSDVVLPVYHERDMAIFRSEASDVANIDSVEKEHMVYGIGSLI</sequence>
<dbReference type="GeneID" id="98175532"/>
<comment type="caution">
    <text evidence="1">The sequence shown here is derived from an EMBL/GenBank/DDBJ whole genome shotgun (WGS) entry which is preliminary data.</text>
</comment>
<evidence type="ECO:0000313" key="1">
    <source>
        <dbReference type="EMBL" id="GAB1314579.1"/>
    </source>
</evidence>
<evidence type="ECO:0008006" key="3">
    <source>
        <dbReference type="Google" id="ProtNLM"/>
    </source>
</evidence>
<organism evidence="1 2">
    <name type="scientific">Madurella fahalii</name>
    <dbReference type="NCBI Taxonomy" id="1157608"/>
    <lineage>
        <taxon>Eukaryota</taxon>
        <taxon>Fungi</taxon>
        <taxon>Dikarya</taxon>
        <taxon>Ascomycota</taxon>
        <taxon>Pezizomycotina</taxon>
        <taxon>Sordariomycetes</taxon>
        <taxon>Sordariomycetidae</taxon>
        <taxon>Sordariales</taxon>
        <taxon>Sordariales incertae sedis</taxon>
        <taxon>Madurella</taxon>
    </lineage>
</organism>
<proteinExistence type="predicted"/>
<protein>
    <recommendedName>
        <fullName evidence="3">F-box domain-containing protein</fullName>
    </recommendedName>
</protein>
<dbReference type="CDD" id="cd09917">
    <property type="entry name" value="F-box_SF"/>
    <property type="match status" value="1"/>
</dbReference>
<name>A0ABQ0GA84_9PEZI</name>
<dbReference type="EMBL" id="BAAFSV010000002">
    <property type="protein sequence ID" value="GAB1314579.1"/>
    <property type="molecule type" value="Genomic_DNA"/>
</dbReference>
<evidence type="ECO:0000313" key="2">
    <source>
        <dbReference type="Proteomes" id="UP001628179"/>
    </source>
</evidence>
<accession>A0ABQ0GA84</accession>
<dbReference type="RefSeq" id="XP_070916310.1">
    <property type="nucleotide sequence ID" value="XM_071060209.1"/>
</dbReference>
<gene>
    <name evidence="1" type="ORF">MFIFM68171_04789</name>
</gene>
<dbReference type="InterPro" id="IPR036047">
    <property type="entry name" value="F-box-like_dom_sf"/>
</dbReference>